<gene>
    <name evidence="12" type="ORF">C900_00232</name>
</gene>
<dbReference type="InterPro" id="IPR010998">
    <property type="entry name" value="Integrase_recombinase_N"/>
</dbReference>
<comment type="caution">
    <text evidence="12">The sequence shown here is derived from an EMBL/GenBank/DDBJ whole genome shotgun (WGS) entry which is preliminary data.</text>
</comment>
<dbReference type="PROSITE" id="PS51898">
    <property type="entry name" value="TYR_RECOMBINASE"/>
    <property type="match status" value="1"/>
</dbReference>
<keyword evidence="4" id="KW-0159">Chromosome partition</keyword>
<dbReference type="GO" id="GO:0007059">
    <property type="term" value="P:chromosome segregation"/>
    <property type="evidence" value="ECO:0007669"/>
    <property type="project" value="UniProtKB-KW"/>
</dbReference>
<dbReference type="RefSeq" id="WP_009583140.1">
    <property type="nucleotide sequence ID" value="NZ_AMZN01000107.1"/>
</dbReference>
<feature type="domain" description="Core-binding (CB)" evidence="11">
    <location>
        <begin position="22"/>
        <end position="114"/>
    </location>
</feature>
<name>L8JM31_9BACT</name>
<dbReference type="GO" id="GO:0006310">
    <property type="term" value="P:DNA recombination"/>
    <property type="evidence" value="ECO:0007669"/>
    <property type="project" value="UniProtKB-KW"/>
</dbReference>
<evidence type="ECO:0000313" key="13">
    <source>
        <dbReference type="Proteomes" id="UP000011135"/>
    </source>
</evidence>
<evidence type="ECO:0000259" key="11">
    <source>
        <dbReference type="PROSITE" id="PS51900"/>
    </source>
</evidence>
<evidence type="ECO:0000313" key="12">
    <source>
        <dbReference type="EMBL" id="ELR68584.1"/>
    </source>
</evidence>
<dbReference type="STRING" id="1237149.C900_00232"/>
<accession>L8JM31</accession>
<evidence type="ECO:0000259" key="10">
    <source>
        <dbReference type="PROSITE" id="PS51898"/>
    </source>
</evidence>
<evidence type="ECO:0000256" key="6">
    <source>
        <dbReference type="ARBA" id="ARBA00023125"/>
    </source>
</evidence>
<evidence type="ECO:0000256" key="7">
    <source>
        <dbReference type="ARBA" id="ARBA00023172"/>
    </source>
</evidence>
<evidence type="ECO:0000256" key="1">
    <source>
        <dbReference type="ARBA" id="ARBA00004496"/>
    </source>
</evidence>
<keyword evidence="13" id="KW-1185">Reference proteome</keyword>
<organism evidence="12 13">
    <name type="scientific">Fulvivirga imtechensis AK7</name>
    <dbReference type="NCBI Taxonomy" id="1237149"/>
    <lineage>
        <taxon>Bacteria</taxon>
        <taxon>Pseudomonadati</taxon>
        <taxon>Bacteroidota</taxon>
        <taxon>Cytophagia</taxon>
        <taxon>Cytophagales</taxon>
        <taxon>Fulvivirgaceae</taxon>
        <taxon>Fulvivirga</taxon>
    </lineage>
</organism>
<evidence type="ECO:0000256" key="2">
    <source>
        <dbReference type="ARBA" id="ARBA00022490"/>
    </source>
</evidence>
<dbReference type="PANTHER" id="PTHR30349">
    <property type="entry name" value="PHAGE INTEGRASE-RELATED"/>
    <property type="match status" value="1"/>
</dbReference>
<dbReference type="InterPro" id="IPR011010">
    <property type="entry name" value="DNA_brk_join_enz"/>
</dbReference>
<keyword evidence="5" id="KW-0229">DNA integration</keyword>
<dbReference type="GO" id="GO:0051301">
    <property type="term" value="P:cell division"/>
    <property type="evidence" value="ECO:0007669"/>
    <property type="project" value="UniProtKB-KW"/>
</dbReference>
<dbReference type="Proteomes" id="UP000011135">
    <property type="component" value="Unassembled WGS sequence"/>
</dbReference>
<dbReference type="OrthoDB" id="9801717at2"/>
<dbReference type="eggNOG" id="COG4974">
    <property type="taxonomic scope" value="Bacteria"/>
</dbReference>
<dbReference type="EMBL" id="AMZN01000107">
    <property type="protein sequence ID" value="ELR68584.1"/>
    <property type="molecule type" value="Genomic_DNA"/>
</dbReference>
<keyword evidence="3" id="KW-0132">Cell division</keyword>
<evidence type="ECO:0008006" key="14">
    <source>
        <dbReference type="Google" id="ProtNLM"/>
    </source>
</evidence>
<dbReference type="InterPro" id="IPR050090">
    <property type="entry name" value="Tyrosine_recombinase_XerCD"/>
</dbReference>
<comment type="subcellular location">
    <subcellularLocation>
        <location evidence="1">Cytoplasm</location>
    </subcellularLocation>
</comment>
<evidence type="ECO:0000256" key="9">
    <source>
        <dbReference type="PROSITE-ProRule" id="PRU01248"/>
    </source>
</evidence>
<dbReference type="GO" id="GO:0015074">
    <property type="term" value="P:DNA integration"/>
    <property type="evidence" value="ECO:0007669"/>
    <property type="project" value="UniProtKB-KW"/>
</dbReference>
<feature type="domain" description="Tyr recombinase" evidence="10">
    <location>
        <begin position="133"/>
        <end position="314"/>
    </location>
</feature>
<protein>
    <recommendedName>
        <fullName evidence="14">Tyrosine recombinase XerD</fullName>
    </recommendedName>
</protein>
<keyword evidence="6 9" id="KW-0238">DNA-binding</keyword>
<dbReference type="AlphaFoldDB" id="L8JM31"/>
<dbReference type="Gene3D" id="1.10.150.130">
    <property type="match status" value="1"/>
</dbReference>
<sequence length="314" mass="36031">MKAGITCITSPEARGVKAKPSYTYQRVLEGYKEWLDIIGYSKNTINSLPAQLKPFFLHLKNENITSLQEVPKSVIKNYYQSLKQKKSSHTGELLKNSTLNGHLRNLRLFSDYLEETGQGSLLIDIRYEPKEYPEREVLTLHEIDHIYNACSEQVTGLRERAILSLYYGCGLRCKEGINLNVNDILLDKQLVHIRKSKNQKARYVPFVEGQKRDFELYLRHCRSSIPTTPEQTAFLLNNQGRRVSSTGLSKTLKTLIERTGNEELQERKIGLHTLRHSIATHLLQCGMEIDAISQFLGHSGIRSTQTYLHLVHHL</sequence>
<dbReference type="PROSITE" id="PS51900">
    <property type="entry name" value="CB"/>
    <property type="match status" value="1"/>
</dbReference>
<dbReference type="Gene3D" id="1.10.443.10">
    <property type="entry name" value="Intergrase catalytic core"/>
    <property type="match status" value="1"/>
</dbReference>
<dbReference type="InterPro" id="IPR002104">
    <property type="entry name" value="Integrase_catalytic"/>
</dbReference>
<evidence type="ECO:0000256" key="8">
    <source>
        <dbReference type="ARBA" id="ARBA00023306"/>
    </source>
</evidence>
<evidence type="ECO:0000256" key="4">
    <source>
        <dbReference type="ARBA" id="ARBA00022829"/>
    </source>
</evidence>
<dbReference type="PATRIC" id="fig|1237149.3.peg.5348"/>
<dbReference type="InterPro" id="IPR013762">
    <property type="entry name" value="Integrase-like_cat_sf"/>
</dbReference>
<dbReference type="PANTHER" id="PTHR30349:SF77">
    <property type="entry name" value="TYROSINE RECOMBINASE XERC"/>
    <property type="match status" value="1"/>
</dbReference>
<dbReference type="Pfam" id="PF00589">
    <property type="entry name" value="Phage_integrase"/>
    <property type="match status" value="1"/>
</dbReference>
<dbReference type="InterPro" id="IPR044068">
    <property type="entry name" value="CB"/>
</dbReference>
<proteinExistence type="predicted"/>
<reference evidence="12 13" key="1">
    <citation type="submission" date="2012-12" db="EMBL/GenBank/DDBJ databases">
        <title>Genome assembly of Fulvivirga imtechensis AK7.</title>
        <authorList>
            <person name="Nupur N."/>
            <person name="Khatri I."/>
            <person name="Kumar R."/>
            <person name="Subramanian S."/>
            <person name="Pinnaka A."/>
        </authorList>
    </citation>
    <scope>NUCLEOTIDE SEQUENCE [LARGE SCALE GENOMIC DNA]</scope>
    <source>
        <strain evidence="12 13">AK7</strain>
    </source>
</reference>
<dbReference type="SUPFAM" id="SSF56349">
    <property type="entry name" value="DNA breaking-rejoining enzymes"/>
    <property type="match status" value="1"/>
</dbReference>
<keyword evidence="7" id="KW-0233">DNA recombination</keyword>
<dbReference type="GO" id="GO:0003677">
    <property type="term" value="F:DNA binding"/>
    <property type="evidence" value="ECO:0007669"/>
    <property type="project" value="UniProtKB-UniRule"/>
</dbReference>
<keyword evidence="2" id="KW-0963">Cytoplasm</keyword>
<evidence type="ECO:0000256" key="3">
    <source>
        <dbReference type="ARBA" id="ARBA00022618"/>
    </source>
</evidence>
<keyword evidence="8" id="KW-0131">Cell cycle</keyword>
<evidence type="ECO:0000256" key="5">
    <source>
        <dbReference type="ARBA" id="ARBA00022908"/>
    </source>
</evidence>
<dbReference type="GO" id="GO:0005737">
    <property type="term" value="C:cytoplasm"/>
    <property type="evidence" value="ECO:0007669"/>
    <property type="project" value="UniProtKB-SubCell"/>
</dbReference>